<feature type="chain" id="PRO_5032963588" evidence="2">
    <location>
        <begin position="28"/>
        <end position="103"/>
    </location>
</feature>
<feature type="region of interest" description="Disordered" evidence="1">
    <location>
        <begin position="65"/>
        <end position="103"/>
    </location>
</feature>
<keyword evidence="2" id="KW-0732">Signal</keyword>
<comment type="caution">
    <text evidence="3">The sequence shown here is derived from an EMBL/GenBank/DDBJ whole genome shotgun (WGS) entry which is preliminary data.</text>
</comment>
<dbReference type="Proteomes" id="UP000570678">
    <property type="component" value="Unassembled WGS sequence"/>
</dbReference>
<sequence>MRHSLRTFAAAVSIAAAGLAAAGTAAAAPVQLTPAAPIQDDGGAEAGTGSADALLPLLPQLLSGSAAGENANTSDEAGTGSAESLGPLLELLAAGSSGTQGTE</sequence>
<dbReference type="EMBL" id="JAAXOT010000006">
    <property type="protein sequence ID" value="NKY57419.1"/>
    <property type="molecule type" value="Genomic_DNA"/>
</dbReference>
<protein>
    <submittedName>
        <fullName evidence="3">Uncharacterized protein</fullName>
    </submittedName>
</protein>
<accession>A0A846YKI9</accession>
<name>A0A846YKI9_9NOCA</name>
<feature type="signal peptide" evidence="2">
    <location>
        <begin position="1"/>
        <end position="27"/>
    </location>
</feature>
<organism evidence="3 4">
    <name type="scientific">Nocardia flavorosea</name>
    <dbReference type="NCBI Taxonomy" id="53429"/>
    <lineage>
        <taxon>Bacteria</taxon>
        <taxon>Bacillati</taxon>
        <taxon>Actinomycetota</taxon>
        <taxon>Actinomycetes</taxon>
        <taxon>Mycobacteriales</taxon>
        <taxon>Nocardiaceae</taxon>
        <taxon>Nocardia</taxon>
    </lineage>
</organism>
<evidence type="ECO:0000313" key="3">
    <source>
        <dbReference type="EMBL" id="NKY57419.1"/>
    </source>
</evidence>
<evidence type="ECO:0000256" key="2">
    <source>
        <dbReference type="SAM" id="SignalP"/>
    </source>
</evidence>
<gene>
    <name evidence="3" type="ORF">HGA15_14905</name>
</gene>
<reference evidence="3 4" key="1">
    <citation type="submission" date="2020-04" db="EMBL/GenBank/DDBJ databases">
        <title>MicrobeNet Type strains.</title>
        <authorList>
            <person name="Nicholson A.C."/>
        </authorList>
    </citation>
    <scope>NUCLEOTIDE SEQUENCE [LARGE SCALE GENOMIC DNA]</scope>
    <source>
        <strain evidence="3 4">JCM 3332</strain>
    </source>
</reference>
<evidence type="ECO:0000256" key="1">
    <source>
        <dbReference type="SAM" id="MobiDB-lite"/>
    </source>
</evidence>
<proteinExistence type="predicted"/>
<dbReference type="AlphaFoldDB" id="A0A846YKI9"/>
<dbReference type="RefSeq" id="WP_157116574.1">
    <property type="nucleotide sequence ID" value="NZ_JAAXOT010000006.1"/>
</dbReference>
<keyword evidence="4" id="KW-1185">Reference proteome</keyword>
<evidence type="ECO:0000313" key="4">
    <source>
        <dbReference type="Proteomes" id="UP000570678"/>
    </source>
</evidence>